<keyword evidence="6" id="KW-0067">ATP-binding</keyword>
<dbReference type="FunFam" id="1.10.8.60:FF:000013">
    <property type="entry name" value="DNA polymerase III subunit gamma/tau"/>
    <property type="match status" value="1"/>
</dbReference>
<evidence type="ECO:0000256" key="1">
    <source>
        <dbReference type="ARBA" id="ARBA00006360"/>
    </source>
</evidence>
<dbReference type="InterPro" id="IPR012763">
    <property type="entry name" value="DNA_pol_III_sug/sutau_N"/>
</dbReference>
<protein>
    <recommendedName>
        <fullName evidence="14">AAA+ ATPase domain-containing protein</fullName>
    </recommendedName>
</protein>
<dbReference type="GO" id="GO:0005663">
    <property type="term" value="C:DNA replication factor C complex"/>
    <property type="evidence" value="ECO:0007669"/>
    <property type="project" value="TreeGrafter"/>
</dbReference>
<evidence type="ECO:0000256" key="9">
    <source>
        <dbReference type="SAM" id="MobiDB-lite"/>
    </source>
</evidence>
<evidence type="ECO:0000259" key="10">
    <source>
        <dbReference type="Pfam" id="PF22608"/>
    </source>
</evidence>
<organism evidence="12 13">
    <name type="scientific">Adiantum capillus-veneris</name>
    <name type="common">Maidenhair fern</name>
    <dbReference type="NCBI Taxonomy" id="13818"/>
    <lineage>
        <taxon>Eukaryota</taxon>
        <taxon>Viridiplantae</taxon>
        <taxon>Streptophyta</taxon>
        <taxon>Embryophyta</taxon>
        <taxon>Tracheophyta</taxon>
        <taxon>Polypodiopsida</taxon>
        <taxon>Polypodiidae</taxon>
        <taxon>Polypodiales</taxon>
        <taxon>Pteridineae</taxon>
        <taxon>Pteridaceae</taxon>
        <taxon>Vittarioideae</taxon>
        <taxon>Adiantum</taxon>
    </lineage>
</organism>
<dbReference type="Proteomes" id="UP000886520">
    <property type="component" value="Chromosome 12"/>
</dbReference>
<feature type="domain" description="DNA polymerase III subunit gamma/tau helical lid" evidence="10">
    <location>
        <begin position="628"/>
        <end position="668"/>
    </location>
</feature>
<sequence>MIRRTGRTSQLWSKSERVAHIHLKKHLHLTNCIHLKHHSHMQKSKMKLEQGNSSEVSLIRELSTLKKSRSLRDPSTSPSWKSGSLVQKFERGRRKNERSVQSTHSQTLERVGSVSSKLGASAALDSVTDVPDEGDESSEQEGWVEISPGDGKHLQATHAYPHQDSHVSNDGDHLQFMAELRNEGSILHNWNTNSGVTELLNAIKERNSGNQNASTSLLLQSAGDNQGSSKDDSLSKDDDSVDSDKERSTFDSDSTGNSKFDTRSMRRNTALTGRVHERLTPATGCAMSSQAGLNWRTLTLIDRAGANMSGEADELEISEISQNGCGMPWNWSRIHTRGKNLLDIAGRSAMGGPSDHLTRRLAKVLSKGHLSSSEESMPMTSEFSDTSLNTDSESFPLLEHGVQSDIGSPSEVGQGDHTGRDQTESILLFPRSKERRHLGPSLLSNDNSHHSLSEKFAPKSFQEVVGQGLITQALSNALLKGRIASLYIFHGPQGTGKTSCARIFAIALNCTSADKLKPCGSCSECLAHKFGKTSILKEFTAGGLQSTKGMKKMIHEVTRAVSFRYRVFIVDECHILSTHSWNAFMKAVEEAPKNVVFVLCTSSLEQLPHAVISRCQKFIFSKIKENDVVNRLQIIARQEGLEVDAEALKLVASACDGSLRDAEMMLDQLSLLGQKISLSMVQELMGLVSDEQLVDLLDFALSADTVNTVRSLKDLMVGGVEPLNLMSQLACLITSLLAGGYQIPKGRYRRKFFRRKHLAKEDMERLRQALKTLSEAEKQLRVSSDRTTWLTAALLQFAPDQSYLLPSSSAETSFTQSPAGVNNAKVTVELNPLYSRQVELQHQRLSQTASGSATEGLSNGMSSSPKATSSDLQRLSVISQKKTRNHKLRVRGSQLVTENGLIKTLSSSKSGEVDKKTSWQTTLTNEYELEELWQRVLDAVHSSSLRKFLQTQGKLLSVSLCKGFAVAILEFSQPENSSRAERSRTSIAHAFQATLGCPIDVKVQRALHEAEQPRRVTLSGDQPSGSSGLWQPAWSSGDGKAYSSSMSLGKSGQLDMRSRSLHSKKSQSLEVFRGPPDFSKSQNASNIEHALEINAAKGGKNRALPAAALESHPLEDKLENAWVQGARDGVFFTRSSSKAGRNHQEGAGFRQDSVGKNRVSLGFVIQQAEGSVDEYSRDVEFDRMNEGSSHHLRHSVGYEGRESELAARLEEENLRLESRSGGLLCWKLNDKALEKGKQSEESAKKSGFLMNLCPCGKSEQS</sequence>
<dbReference type="GO" id="GO:0009360">
    <property type="term" value="C:DNA polymerase III complex"/>
    <property type="evidence" value="ECO:0007669"/>
    <property type="project" value="InterPro"/>
</dbReference>
<dbReference type="Gene3D" id="3.40.50.300">
    <property type="entry name" value="P-loop containing nucleotide triphosphate hydrolases"/>
    <property type="match status" value="1"/>
</dbReference>
<dbReference type="GO" id="GO:0006281">
    <property type="term" value="P:DNA repair"/>
    <property type="evidence" value="ECO:0007669"/>
    <property type="project" value="TreeGrafter"/>
</dbReference>
<feature type="compositionally biased region" description="Polar residues" evidence="9">
    <location>
        <begin position="73"/>
        <end position="85"/>
    </location>
</feature>
<feature type="region of interest" description="Disordered" evidence="9">
    <location>
        <begin position="366"/>
        <end position="421"/>
    </location>
</feature>
<reference evidence="12" key="1">
    <citation type="submission" date="2021-01" db="EMBL/GenBank/DDBJ databases">
        <title>Adiantum capillus-veneris genome.</title>
        <authorList>
            <person name="Fang Y."/>
            <person name="Liao Q."/>
        </authorList>
    </citation>
    <scope>NUCLEOTIDE SEQUENCE</scope>
    <source>
        <strain evidence="12">H3</strain>
        <tissue evidence="12">Leaf</tissue>
    </source>
</reference>
<dbReference type="Pfam" id="PF22608">
    <property type="entry name" value="DNAX_ATPase_lid"/>
    <property type="match status" value="1"/>
</dbReference>
<evidence type="ECO:0000256" key="2">
    <source>
        <dbReference type="ARBA" id="ARBA00022528"/>
    </source>
</evidence>
<evidence type="ECO:0000256" key="8">
    <source>
        <dbReference type="SAM" id="Coils"/>
    </source>
</evidence>
<dbReference type="GO" id="GO:0003677">
    <property type="term" value="F:DNA binding"/>
    <property type="evidence" value="ECO:0007669"/>
    <property type="project" value="InterPro"/>
</dbReference>
<feature type="region of interest" description="Disordered" evidence="9">
    <location>
        <begin position="1012"/>
        <end position="1082"/>
    </location>
</feature>
<dbReference type="SUPFAM" id="SSF48019">
    <property type="entry name" value="post-AAA+ oligomerization domain-like"/>
    <property type="match status" value="1"/>
</dbReference>
<dbReference type="Pfam" id="PF13177">
    <property type="entry name" value="DNA_pol3_delta2"/>
    <property type="match status" value="1"/>
</dbReference>
<feature type="domain" description="STICHEL DnaA-N-like alpha-beta" evidence="11">
    <location>
        <begin position="922"/>
        <end position="1003"/>
    </location>
</feature>
<dbReference type="SUPFAM" id="SSF52540">
    <property type="entry name" value="P-loop containing nucleoside triphosphate hydrolases"/>
    <property type="match status" value="1"/>
</dbReference>
<dbReference type="AlphaFoldDB" id="A0A9D4ZET2"/>
<feature type="region of interest" description="Disordered" evidence="9">
    <location>
        <begin position="842"/>
        <end position="876"/>
    </location>
</feature>
<dbReference type="PANTHER" id="PTHR11669:SF46">
    <property type="entry name" value="PROTEIN STICHEL-LIKE 3"/>
    <property type="match status" value="1"/>
</dbReference>
<feature type="compositionally biased region" description="Acidic residues" evidence="9">
    <location>
        <begin position="130"/>
        <end position="139"/>
    </location>
</feature>
<feature type="compositionally biased region" description="Polar residues" evidence="9">
    <location>
        <begin position="99"/>
        <end position="118"/>
    </location>
</feature>
<keyword evidence="3" id="KW-0479">Metal-binding</keyword>
<evidence type="ECO:0000259" key="11">
    <source>
        <dbReference type="Pfam" id="PF23007"/>
    </source>
</evidence>
<accession>A0A9D4ZET2</accession>
<keyword evidence="7 8" id="KW-0175">Coiled coil</keyword>
<feature type="compositionally biased region" description="Basic and acidic residues" evidence="9">
    <location>
        <begin position="229"/>
        <end position="250"/>
    </location>
</feature>
<evidence type="ECO:0000313" key="12">
    <source>
        <dbReference type="EMBL" id="KAI5072833.1"/>
    </source>
</evidence>
<proteinExistence type="inferred from homology"/>
<keyword evidence="2" id="KW-0150">Chloroplast</keyword>
<dbReference type="Pfam" id="PF23007">
    <property type="entry name" value="DnaA_N-like_STI"/>
    <property type="match status" value="1"/>
</dbReference>
<dbReference type="InterPro" id="IPR008921">
    <property type="entry name" value="DNA_pol3_clamp-load_cplx_C"/>
</dbReference>
<evidence type="ECO:0000256" key="7">
    <source>
        <dbReference type="ARBA" id="ARBA00023054"/>
    </source>
</evidence>
<evidence type="ECO:0008006" key="14">
    <source>
        <dbReference type="Google" id="ProtNLM"/>
    </source>
</evidence>
<keyword evidence="5" id="KW-0862">Zinc</keyword>
<feature type="compositionally biased region" description="Polar residues" evidence="9">
    <location>
        <begin position="1019"/>
        <end position="1029"/>
    </location>
</feature>
<dbReference type="GO" id="GO:0046872">
    <property type="term" value="F:metal ion binding"/>
    <property type="evidence" value="ECO:0007669"/>
    <property type="project" value="UniProtKB-KW"/>
</dbReference>
<comment type="caution">
    <text evidence="12">The sequence shown here is derived from an EMBL/GenBank/DDBJ whole genome shotgun (WGS) entry which is preliminary data.</text>
</comment>
<dbReference type="GO" id="GO:0003887">
    <property type="term" value="F:DNA-directed DNA polymerase activity"/>
    <property type="evidence" value="ECO:0007669"/>
    <property type="project" value="InterPro"/>
</dbReference>
<dbReference type="GO" id="GO:0003689">
    <property type="term" value="F:DNA clamp loader activity"/>
    <property type="evidence" value="ECO:0007669"/>
    <property type="project" value="TreeGrafter"/>
</dbReference>
<dbReference type="InterPro" id="IPR050238">
    <property type="entry name" value="DNA_Rep/Repair_Clamp_Loader"/>
</dbReference>
<evidence type="ECO:0000256" key="5">
    <source>
        <dbReference type="ARBA" id="ARBA00022833"/>
    </source>
</evidence>
<dbReference type="InterPro" id="IPR045085">
    <property type="entry name" value="HLD_clamp_pol_III_gamma_tau"/>
</dbReference>
<feature type="region of interest" description="Disordered" evidence="9">
    <location>
        <begin position="221"/>
        <end position="276"/>
    </location>
</feature>
<evidence type="ECO:0000256" key="3">
    <source>
        <dbReference type="ARBA" id="ARBA00022723"/>
    </source>
</evidence>
<feature type="coiled-coil region" evidence="8">
    <location>
        <begin position="756"/>
        <end position="786"/>
    </location>
</feature>
<dbReference type="PANTHER" id="PTHR11669">
    <property type="entry name" value="REPLICATION FACTOR C / DNA POLYMERASE III GAMMA-TAU SUBUNIT"/>
    <property type="match status" value="1"/>
</dbReference>
<feature type="region of interest" description="Disordered" evidence="9">
    <location>
        <begin position="67"/>
        <end position="156"/>
    </location>
</feature>
<keyword evidence="4" id="KW-0547">Nucleotide-binding</keyword>
<dbReference type="CDD" id="cd18137">
    <property type="entry name" value="HLD_clamp_pol_III_gamma_tau"/>
    <property type="match status" value="1"/>
</dbReference>
<dbReference type="InterPro" id="IPR054506">
    <property type="entry name" value="DnaA_N-like_STI"/>
</dbReference>
<dbReference type="InterPro" id="IPR027417">
    <property type="entry name" value="P-loop_NTPase"/>
</dbReference>
<comment type="similarity">
    <text evidence="1">Belongs to the DnaX/STICHEL family.</text>
</comment>
<name>A0A9D4ZET2_ADICA</name>
<dbReference type="GO" id="GO:0005524">
    <property type="term" value="F:ATP binding"/>
    <property type="evidence" value="ECO:0007669"/>
    <property type="project" value="UniProtKB-KW"/>
</dbReference>
<dbReference type="Gene3D" id="1.10.8.60">
    <property type="match status" value="1"/>
</dbReference>
<evidence type="ECO:0000256" key="6">
    <source>
        <dbReference type="ARBA" id="ARBA00022840"/>
    </source>
</evidence>
<dbReference type="OrthoDB" id="1906110at2759"/>
<gene>
    <name evidence="12" type="ORF">GOP47_0012939</name>
</gene>
<keyword evidence="13" id="KW-1185">Reference proteome</keyword>
<dbReference type="GO" id="GO:0006261">
    <property type="term" value="P:DNA-templated DNA replication"/>
    <property type="evidence" value="ECO:0007669"/>
    <property type="project" value="TreeGrafter"/>
</dbReference>
<evidence type="ECO:0000256" key="4">
    <source>
        <dbReference type="ARBA" id="ARBA00022741"/>
    </source>
</evidence>
<keyword evidence="2" id="KW-0934">Plastid</keyword>
<dbReference type="NCBIfam" id="TIGR02397">
    <property type="entry name" value="dnaX_nterm"/>
    <property type="match status" value="1"/>
</dbReference>
<evidence type="ECO:0000313" key="13">
    <source>
        <dbReference type="Proteomes" id="UP000886520"/>
    </source>
</evidence>
<dbReference type="EMBL" id="JABFUD020000012">
    <property type="protein sequence ID" value="KAI5072833.1"/>
    <property type="molecule type" value="Genomic_DNA"/>
</dbReference>
<feature type="compositionally biased region" description="Low complexity" evidence="9">
    <location>
        <begin position="371"/>
        <end position="384"/>
    </location>
</feature>